<sequence length="75" mass="8389">MQLIILYLKVIRSRLTPSADICSFEALYQNCQLNKGYELNDELAVKVALIQKLPNACLSKDDESMGNSNDPRITG</sequence>
<dbReference type="AlphaFoldDB" id="A0A8H4EK72"/>
<reference evidence="1 2" key="1">
    <citation type="journal article" date="2019" name="Environ. Microbiol.">
        <title>At the nexus of three kingdoms: the genome of the mycorrhizal fungus Gigaspora margarita provides insights into plant, endobacterial and fungal interactions.</title>
        <authorList>
            <person name="Venice F."/>
            <person name="Ghignone S."/>
            <person name="Salvioli di Fossalunga A."/>
            <person name="Amselem J."/>
            <person name="Novero M."/>
            <person name="Xianan X."/>
            <person name="Sedzielewska Toro K."/>
            <person name="Morin E."/>
            <person name="Lipzen A."/>
            <person name="Grigoriev I.V."/>
            <person name="Henrissat B."/>
            <person name="Martin F.M."/>
            <person name="Bonfante P."/>
        </authorList>
    </citation>
    <scope>NUCLEOTIDE SEQUENCE [LARGE SCALE GENOMIC DNA]</scope>
    <source>
        <strain evidence="1 2">BEG34</strain>
    </source>
</reference>
<dbReference type="Proteomes" id="UP000439903">
    <property type="component" value="Unassembled WGS sequence"/>
</dbReference>
<name>A0A8H4EK72_GIGMA</name>
<comment type="caution">
    <text evidence="1">The sequence shown here is derived from an EMBL/GenBank/DDBJ whole genome shotgun (WGS) entry which is preliminary data.</text>
</comment>
<organism evidence="1 2">
    <name type="scientific">Gigaspora margarita</name>
    <dbReference type="NCBI Taxonomy" id="4874"/>
    <lineage>
        <taxon>Eukaryota</taxon>
        <taxon>Fungi</taxon>
        <taxon>Fungi incertae sedis</taxon>
        <taxon>Mucoromycota</taxon>
        <taxon>Glomeromycotina</taxon>
        <taxon>Glomeromycetes</taxon>
        <taxon>Diversisporales</taxon>
        <taxon>Gigasporaceae</taxon>
        <taxon>Gigaspora</taxon>
    </lineage>
</organism>
<evidence type="ECO:0000313" key="2">
    <source>
        <dbReference type="Proteomes" id="UP000439903"/>
    </source>
</evidence>
<proteinExistence type="predicted"/>
<accession>A0A8H4EK72</accession>
<evidence type="ECO:0000313" key="1">
    <source>
        <dbReference type="EMBL" id="KAF0503039.1"/>
    </source>
</evidence>
<keyword evidence="2" id="KW-1185">Reference proteome</keyword>
<gene>
    <name evidence="1" type="ORF">F8M41_019711</name>
</gene>
<protein>
    <submittedName>
        <fullName evidence="1">Uncharacterized protein</fullName>
    </submittedName>
</protein>
<dbReference type="EMBL" id="WTPW01000519">
    <property type="protein sequence ID" value="KAF0503039.1"/>
    <property type="molecule type" value="Genomic_DNA"/>
</dbReference>